<dbReference type="InterPro" id="IPR004167">
    <property type="entry name" value="PSBD"/>
</dbReference>
<feature type="region of interest" description="Disordered" evidence="7">
    <location>
        <begin position="76"/>
        <end position="95"/>
    </location>
</feature>
<dbReference type="Pfam" id="PF02817">
    <property type="entry name" value="E3_binding"/>
    <property type="match status" value="1"/>
</dbReference>
<feature type="region of interest" description="Disordered" evidence="7">
    <location>
        <begin position="107"/>
        <end position="233"/>
    </location>
</feature>
<evidence type="ECO:0000256" key="4">
    <source>
        <dbReference type="ARBA" id="ARBA00022823"/>
    </source>
</evidence>
<keyword evidence="4 6" id="KW-0450">Lipoyl</keyword>
<accession>A0ABP8B459</accession>
<dbReference type="Gene3D" id="2.40.50.100">
    <property type="match status" value="1"/>
</dbReference>
<evidence type="ECO:0000256" key="2">
    <source>
        <dbReference type="ARBA" id="ARBA00007317"/>
    </source>
</evidence>
<evidence type="ECO:0000256" key="6">
    <source>
        <dbReference type="RuleBase" id="RU003423"/>
    </source>
</evidence>
<feature type="compositionally biased region" description="Low complexity" evidence="7">
    <location>
        <begin position="211"/>
        <end position="233"/>
    </location>
</feature>
<feature type="compositionally biased region" description="Low complexity" evidence="7">
    <location>
        <begin position="138"/>
        <end position="154"/>
    </location>
</feature>
<feature type="compositionally biased region" description="Low complexity" evidence="7">
    <location>
        <begin position="86"/>
        <end position="95"/>
    </location>
</feature>
<dbReference type="CDD" id="cd06849">
    <property type="entry name" value="lipoyl_domain"/>
    <property type="match status" value="1"/>
</dbReference>
<evidence type="ECO:0000259" key="8">
    <source>
        <dbReference type="PROSITE" id="PS50968"/>
    </source>
</evidence>
<dbReference type="PROSITE" id="PS00189">
    <property type="entry name" value="LIPOYL"/>
    <property type="match status" value="1"/>
</dbReference>
<dbReference type="InterPro" id="IPR023213">
    <property type="entry name" value="CAT-like_dom_sf"/>
</dbReference>
<gene>
    <name evidence="10" type="ORF">GCM10022252_46750</name>
</gene>
<evidence type="ECO:0000256" key="7">
    <source>
        <dbReference type="SAM" id="MobiDB-lite"/>
    </source>
</evidence>
<keyword evidence="5 6" id="KW-0012">Acyltransferase</keyword>
<dbReference type="Pfam" id="PF00198">
    <property type="entry name" value="2-oxoacid_dh"/>
    <property type="match status" value="1"/>
</dbReference>
<dbReference type="PANTHER" id="PTHR43178:SF5">
    <property type="entry name" value="LIPOAMIDE ACYLTRANSFERASE COMPONENT OF BRANCHED-CHAIN ALPHA-KETO ACID DEHYDROGENASE COMPLEX, MITOCHONDRIAL"/>
    <property type="match status" value="1"/>
</dbReference>
<dbReference type="SUPFAM" id="SSF51230">
    <property type="entry name" value="Single hybrid motif"/>
    <property type="match status" value="1"/>
</dbReference>
<name>A0ABP8B459_9ACTN</name>
<dbReference type="RefSeq" id="WP_344920130.1">
    <property type="nucleotide sequence ID" value="NZ_BAABAQ010000008.1"/>
</dbReference>
<dbReference type="Proteomes" id="UP001501251">
    <property type="component" value="Unassembled WGS sequence"/>
</dbReference>
<dbReference type="InterPro" id="IPR011053">
    <property type="entry name" value="Single_hybrid_motif"/>
</dbReference>
<dbReference type="SUPFAM" id="SSF52777">
    <property type="entry name" value="CoA-dependent acyltransferases"/>
    <property type="match status" value="1"/>
</dbReference>
<dbReference type="PROSITE" id="PS51826">
    <property type="entry name" value="PSBD"/>
    <property type="match status" value="1"/>
</dbReference>
<dbReference type="Pfam" id="PF00364">
    <property type="entry name" value="Biotin_lipoyl"/>
    <property type="match status" value="1"/>
</dbReference>
<sequence length="531" mass="53968">MKEFKLPDVGEGLTEAEIVRWHVKAGDPVKVNQIIVEIETAKAVVELPCPFEGVVAALMADEGEVVDVGRPIISVDDGTGPPAAPAPAADPAVPAADRTEALADDMVPTPPAEVRQPVLVGYGVKPGAAKRRPRKPVSPGGTSGTSSTSGTPSGATRLGEEAPGAPAGTESATRAPQAVPSGVTGPGVSGPGVAGPGVTGPGVTGPGVAGPGAHEPGANGPGAGSAPSPVGSAVLAKPPVRKLARDLGVDLASLVGTGPHGSITRDDVQAALVATPATGGDVQAAPARPWVPAATWEGEDEERIPVKGVRKATAQAMVASAFTAPHVTEFLQVDVTATMDAVQRLRGLPDFAEVKVSPLLMVAKAVLVAARRHPMINSVWDEARQEIVVKHRVNLGIAAATPRGLLVPNVKDAHRLSLPDLAGALGTLAETARAGRTQPADMAGGTITITNVGVFGVDAGTPILNPGESAILAFGQVREMPWVVDGQVVPRRVCTLALSFDHRVVDGQLGSLFLRDVGAMLEDPLRMLAWG</sequence>
<evidence type="ECO:0000256" key="5">
    <source>
        <dbReference type="ARBA" id="ARBA00023315"/>
    </source>
</evidence>
<dbReference type="PROSITE" id="PS50968">
    <property type="entry name" value="BIOTINYL_LIPOYL"/>
    <property type="match status" value="1"/>
</dbReference>
<comment type="similarity">
    <text evidence="2 6">Belongs to the 2-oxoacid dehydrogenase family.</text>
</comment>
<evidence type="ECO:0000313" key="11">
    <source>
        <dbReference type="Proteomes" id="UP001501251"/>
    </source>
</evidence>
<dbReference type="PANTHER" id="PTHR43178">
    <property type="entry name" value="DIHYDROLIPOAMIDE ACETYLTRANSFERASE COMPONENT OF PYRUVATE DEHYDROGENASE COMPLEX"/>
    <property type="match status" value="1"/>
</dbReference>
<evidence type="ECO:0000256" key="3">
    <source>
        <dbReference type="ARBA" id="ARBA00022679"/>
    </source>
</evidence>
<organism evidence="10 11">
    <name type="scientific">Streptosporangium oxazolinicum</name>
    <dbReference type="NCBI Taxonomy" id="909287"/>
    <lineage>
        <taxon>Bacteria</taxon>
        <taxon>Bacillati</taxon>
        <taxon>Actinomycetota</taxon>
        <taxon>Actinomycetes</taxon>
        <taxon>Streptosporangiales</taxon>
        <taxon>Streptosporangiaceae</taxon>
        <taxon>Streptosporangium</taxon>
    </lineage>
</organism>
<dbReference type="InterPro" id="IPR001078">
    <property type="entry name" value="2-oxoacid_DH_actylTfrase"/>
</dbReference>
<keyword evidence="3 6" id="KW-0808">Transferase</keyword>
<dbReference type="EMBL" id="BAABAQ010000008">
    <property type="protein sequence ID" value="GAA4197605.1"/>
    <property type="molecule type" value="Genomic_DNA"/>
</dbReference>
<dbReference type="InterPro" id="IPR036625">
    <property type="entry name" value="E3-bd_dom_sf"/>
</dbReference>
<dbReference type="Gene3D" id="3.30.559.10">
    <property type="entry name" value="Chloramphenicol acetyltransferase-like domain"/>
    <property type="match status" value="1"/>
</dbReference>
<feature type="domain" description="Lipoyl-binding" evidence="8">
    <location>
        <begin position="1"/>
        <end position="76"/>
    </location>
</feature>
<dbReference type="InterPro" id="IPR000089">
    <property type="entry name" value="Biotin_lipoyl"/>
</dbReference>
<keyword evidence="11" id="KW-1185">Reference proteome</keyword>
<feature type="compositionally biased region" description="Gly residues" evidence="7">
    <location>
        <begin position="184"/>
        <end position="210"/>
    </location>
</feature>
<dbReference type="InterPro" id="IPR050743">
    <property type="entry name" value="2-oxoacid_DH_E2_comp"/>
</dbReference>
<comment type="caution">
    <text evidence="10">The sequence shown here is derived from an EMBL/GenBank/DDBJ whole genome shotgun (WGS) entry which is preliminary data.</text>
</comment>
<feature type="domain" description="Peripheral subunit-binding (PSBD)" evidence="9">
    <location>
        <begin position="235"/>
        <end position="272"/>
    </location>
</feature>
<protein>
    <recommendedName>
        <fullName evidence="6">Dihydrolipoamide acetyltransferase component of pyruvate dehydrogenase complex</fullName>
        <ecNumber evidence="6">2.3.1.-</ecNumber>
    </recommendedName>
</protein>
<evidence type="ECO:0000259" key="9">
    <source>
        <dbReference type="PROSITE" id="PS51826"/>
    </source>
</evidence>
<dbReference type="Gene3D" id="4.10.320.10">
    <property type="entry name" value="E3-binding domain"/>
    <property type="match status" value="1"/>
</dbReference>
<dbReference type="SUPFAM" id="SSF47005">
    <property type="entry name" value="Peripheral subunit-binding domain of 2-oxo acid dehydrogenase complex"/>
    <property type="match status" value="1"/>
</dbReference>
<evidence type="ECO:0000256" key="1">
    <source>
        <dbReference type="ARBA" id="ARBA00001938"/>
    </source>
</evidence>
<proteinExistence type="inferred from homology"/>
<dbReference type="InterPro" id="IPR003016">
    <property type="entry name" value="2-oxoA_DH_lipoyl-BS"/>
</dbReference>
<evidence type="ECO:0000313" key="10">
    <source>
        <dbReference type="EMBL" id="GAA4197605.1"/>
    </source>
</evidence>
<dbReference type="EC" id="2.3.1.-" evidence="6"/>
<comment type="cofactor">
    <cofactor evidence="1 6">
        <name>(R)-lipoate</name>
        <dbReference type="ChEBI" id="CHEBI:83088"/>
    </cofactor>
</comment>
<reference evidence="11" key="1">
    <citation type="journal article" date="2019" name="Int. J. Syst. Evol. Microbiol.">
        <title>The Global Catalogue of Microorganisms (GCM) 10K type strain sequencing project: providing services to taxonomists for standard genome sequencing and annotation.</title>
        <authorList>
            <consortium name="The Broad Institute Genomics Platform"/>
            <consortium name="The Broad Institute Genome Sequencing Center for Infectious Disease"/>
            <person name="Wu L."/>
            <person name="Ma J."/>
        </authorList>
    </citation>
    <scope>NUCLEOTIDE SEQUENCE [LARGE SCALE GENOMIC DNA]</scope>
    <source>
        <strain evidence="11">JCM 17388</strain>
    </source>
</reference>